<evidence type="ECO:0000313" key="15">
    <source>
        <dbReference type="Proteomes" id="UP000464452"/>
    </source>
</evidence>
<dbReference type="PANTHER" id="PTHR20857:SF15">
    <property type="entry name" value="THIAMINE-PHOSPHATE SYNTHASE"/>
    <property type="match status" value="1"/>
</dbReference>
<keyword evidence="4 9" id="KW-0460">Magnesium</keyword>
<comment type="function">
    <text evidence="9">Condenses 4-methyl-5-(beta-hydroxyethyl)thiazole monophosphate (THZ-P) and 2-methyl-4-amino-5-hydroxymethyl pyrimidine pyrophosphate (HMP-PP) to form thiamine monophosphate (TMP).</text>
</comment>
<feature type="binding site" evidence="9">
    <location>
        <begin position="322"/>
        <end position="323"/>
    </location>
    <ligand>
        <name>2-[(2R,5Z)-2-carboxy-4-methylthiazol-5(2H)-ylidene]ethyl phosphate</name>
        <dbReference type="ChEBI" id="CHEBI:62899"/>
    </ligand>
</feature>
<evidence type="ECO:0000256" key="11">
    <source>
        <dbReference type="RuleBase" id="RU004253"/>
    </source>
</evidence>
<gene>
    <name evidence="9 14" type="primary">thiE</name>
    <name evidence="14" type="ORF">G3A45_00595</name>
</gene>
<accession>A0A6P1YB65</accession>
<feature type="binding site" evidence="9">
    <location>
        <position position="245"/>
    </location>
    <ligand>
        <name>4-amino-2-methyl-5-(diphosphooxymethyl)pyrimidine</name>
        <dbReference type="ChEBI" id="CHEBI:57841"/>
    </ligand>
</feature>
<evidence type="ECO:0000256" key="4">
    <source>
        <dbReference type="ARBA" id="ARBA00022842"/>
    </source>
</evidence>
<dbReference type="GO" id="GO:0005737">
    <property type="term" value="C:cytoplasm"/>
    <property type="evidence" value="ECO:0007669"/>
    <property type="project" value="TreeGrafter"/>
</dbReference>
<evidence type="ECO:0000256" key="8">
    <source>
        <dbReference type="ARBA" id="ARBA00047883"/>
    </source>
</evidence>
<evidence type="ECO:0000256" key="3">
    <source>
        <dbReference type="ARBA" id="ARBA00022723"/>
    </source>
</evidence>
<evidence type="ECO:0000256" key="10">
    <source>
        <dbReference type="RuleBase" id="RU003826"/>
    </source>
</evidence>
<dbReference type="CDD" id="cd00564">
    <property type="entry name" value="TMP_TenI"/>
    <property type="match status" value="1"/>
</dbReference>
<dbReference type="GO" id="GO:0009228">
    <property type="term" value="P:thiamine biosynthetic process"/>
    <property type="evidence" value="ECO:0007669"/>
    <property type="project" value="UniProtKB-KW"/>
</dbReference>
<feature type="domain" description="ThiD2" evidence="13">
    <location>
        <begin position="11"/>
        <end position="133"/>
    </location>
</feature>
<feature type="binding site" evidence="9">
    <location>
        <position position="274"/>
    </location>
    <ligand>
        <name>4-amino-2-methyl-5-(diphosphooxymethyl)pyrimidine</name>
        <dbReference type="ChEBI" id="CHEBI:57841"/>
    </ligand>
</feature>
<comment type="catalytic activity">
    <reaction evidence="6 9 10">
        <text>4-methyl-5-(2-phosphooxyethyl)-thiazole + 4-amino-2-methyl-5-(diphosphooxymethyl)pyrimidine + H(+) = thiamine phosphate + diphosphate</text>
        <dbReference type="Rhea" id="RHEA:22328"/>
        <dbReference type="ChEBI" id="CHEBI:15378"/>
        <dbReference type="ChEBI" id="CHEBI:33019"/>
        <dbReference type="ChEBI" id="CHEBI:37575"/>
        <dbReference type="ChEBI" id="CHEBI:57841"/>
        <dbReference type="ChEBI" id="CHEBI:58296"/>
        <dbReference type="EC" id="2.5.1.3"/>
    </reaction>
</comment>
<reference evidence="14 15" key="1">
    <citation type="submission" date="2020-02" db="EMBL/GenBank/DDBJ databases">
        <title>Thermophilic hydrogen producing bacteria, Caloranaerobacter azorensis.</title>
        <authorList>
            <person name="Baek K."/>
        </authorList>
    </citation>
    <scope>NUCLEOTIDE SEQUENCE [LARGE SCALE GENOMIC DNA]</scope>
    <source>
        <strain evidence="14 15">T3-1</strain>
    </source>
</reference>
<dbReference type="GO" id="GO:0004789">
    <property type="term" value="F:thiamine-phosphate diphosphorylase activity"/>
    <property type="evidence" value="ECO:0007669"/>
    <property type="project" value="UniProtKB-UniRule"/>
</dbReference>
<keyword evidence="5 9" id="KW-0784">Thiamine biosynthesis</keyword>
<comment type="cofactor">
    <cofactor evidence="9">
        <name>Mg(2+)</name>
        <dbReference type="ChEBI" id="CHEBI:18420"/>
    </cofactor>
    <text evidence="9">Binds 1 Mg(2+) ion per subunit.</text>
</comment>
<dbReference type="InterPro" id="IPR016229">
    <property type="entry name" value="TMP_synthase_cyanobac_bac"/>
</dbReference>
<dbReference type="PIRSF" id="PIRSF000512">
    <property type="entry name" value="TMP_PPase_Cyanobac_prd"/>
    <property type="match status" value="1"/>
</dbReference>
<evidence type="ECO:0000256" key="6">
    <source>
        <dbReference type="ARBA" id="ARBA00047334"/>
    </source>
</evidence>
<dbReference type="NCBIfam" id="TIGR00693">
    <property type="entry name" value="thiE"/>
    <property type="match status" value="1"/>
</dbReference>
<dbReference type="Pfam" id="PF02581">
    <property type="entry name" value="TMP-TENI"/>
    <property type="match status" value="1"/>
</dbReference>
<evidence type="ECO:0000313" key="14">
    <source>
        <dbReference type="EMBL" id="QIB25943.1"/>
    </source>
</evidence>
<dbReference type="GO" id="GO:0009229">
    <property type="term" value="P:thiamine diphosphate biosynthetic process"/>
    <property type="evidence" value="ECO:0007669"/>
    <property type="project" value="UniProtKB-UniRule"/>
</dbReference>
<feature type="binding site" evidence="9">
    <location>
        <position position="208"/>
    </location>
    <ligand>
        <name>Mg(2+)</name>
        <dbReference type="ChEBI" id="CHEBI:18420"/>
    </ligand>
</feature>
<comment type="catalytic activity">
    <reaction evidence="7 9 10">
        <text>2-(2-carboxy-4-methylthiazol-5-yl)ethyl phosphate + 4-amino-2-methyl-5-(diphosphooxymethyl)pyrimidine + 2 H(+) = thiamine phosphate + CO2 + diphosphate</text>
        <dbReference type="Rhea" id="RHEA:47848"/>
        <dbReference type="ChEBI" id="CHEBI:15378"/>
        <dbReference type="ChEBI" id="CHEBI:16526"/>
        <dbReference type="ChEBI" id="CHEBI:33019"/>
        <dbReference type="ChEBI" id="CHEBI:37575"/>
        <dbReference type="ChEBI" id="CHEBI:57841"/>
        <dbReference type="ChEBI" id="CHEBI:62890"/>
        <dbReference type="EC" id="2.5.1.3"/>
    </reaction>
</comment>
<dbReference type="FunFam" id="3.20.20.70:FF:000096">
    <property type="entry name" value="Thiamine-phosphate synthase"/>
    <property type="match status" value="1"/>
</dbReference>
<evidence type="ECO:0000256" key="9">
    <source>
        <dbReference type="HAMAP-Rule" id="MF_00097"/>
    </source>
</evidence>
<feature type="binding site" evidence="9">
    <location>
        <position position="207"/>
    </location>
    <ligand>
        <name>4-amino-2-methyl-5-(diphosphooxymethyl)pyrimidine</name>
        <dbReference type="ChEBI" id="CHEBI:57841"/>
    </ligand>
</feature>
<dbReference type="Gene3D" id="3.20.20.70">
    <property type="entry name" value="Aldolase class I"/>
    <property type="match status" value="1"/>
</dbReference>
<feature type="binding site" evidence="9">
    <location>
        <position position="302"/>
    </location>
    <ligand>
        <name>2-[(2R,5Z)-2-carboxy-4-methylthiazol-5(2H)-ylidene]ethyl phosphate</name>
        <dbReference type="ChEBI" id="CHEBI:62899"/>
    </ligand>
</feature>
<dbReference type="EC" id="2.5.1.3" evidence="9"/>
<keyword evidence="2 9" id="KW-0808">Transferase</keyword>
<dbReference type="Pfam" id="PF17792">
    <property type="entry name" value="ThiD2"/>
    <property type="match status" value="1"/>
</dbReference>
<dbReference type="SUPFAM" id="SSF51391">
    <property type="entry name" value="Thiamin phosphate synthase"/>
    <property type="match status" value="1"/>
</dbReference>
<dbReference type="GO" id="GO:0000287">
    <property type="term" value="F:magnesium ion binding"/>
    <property type="evidence" value="ECO:0007669"/>
    <property type="project" value="UniProtKB-UniRule"/>
</dbReference>
<evidence type="ECO:0000259" key="12">
    <source>
        <dbReference type="Pfam" id="PF02581"/>
    </source>
</evidence>
<name>A0A6P1YB65_9FIRM</name>
<dbReference type="HAMAP" id="MF_00097">
    <property type="entry name" value="TMP_synthase"/>
    <property type="match status" value="1"/>
</dbReference>
<dbReference type="InterPro" id="IPR041397">
    <property type="entry name" value="ThiD2"/>
</dbReference>
<dbReference type="InterPro" id="IPR034291">
    <property type="entry name" value="TMP_synthase"/>
</dbReference>
<evidence type="ECO:0000256" key="7">
    <source>
        <dbReference type="ARBA" id="ARBA00047851"/>
    </source>
</evidence>
<feature type="binding site" evidence="9">
    <location>
        <begin position="271"/>
        <end position="273"/>
    </location>
    <ligand>
        <name>2-[(2R,5Z)-2-carboxy-4-methylthiazol-5(2H)-ylidene]ethyl phosphate</name>
        <dbReference type="ChEBI" id="CHEBI:62899"/>
    </ligand>
</feature>
<evidence type="ECO:0000256" key="5">
    <source>
        <dbReference type="ARBA" id="ARBA00022977"/>
    </source>
</evidence>
<dbReference type="KEGG" id="cazo:G3A45_00595"/>
<evidence type="ECO:0000259" key="13">
    <source>
        <dbReference type="Pfam" id="PF17792"/>
    </source>
</evidence>
<feature type="binding site" evidence="9">
    <location>
        <position position="227"/>
    </location>
    <ligand>
        <name>Mg(2+)</name>
        <dbReference type="ChEBI" id="CHEBI:18420"/>
    </ligand>
</feature>
<feature type="domain" description="Thiamine phosphate synthase/TenI" evidence="12">
    <location>
        <begin position="145"/>
        <end position="325"/>
    </location>
</feature>
<dbReference type="AlphaFoldDB" id="A0A6P1YB65"/>
<evidence type="ECO:0000256" key="2">
    <source>
        <dbReference type="ARBA" id="ARBA00022679"/>
    </source>
</evidence>
<evidence type="ECO:0000256" key="1">
    <source>
        <dbReference type="ARBA" id="ARBA00005165"/>
    </source>
</evidence>
<comment type="catalytic activity">
    <reaction evidence="8 9 10">
        <text>2-[(2R,5Z)-2-carboxy-4-methylthiazol-5(2H)-ylidene]ethyl phosphate + 4-amino-2-methyl-5-(diphosphooxymethyl)pyrimidine + 2 H(+) = thiamine phosphate + CO2 + diphosphate</text>
        <dbReference type="Rhea" id="RHEA:47844"/>
        <dbReference type="ChEBI" id="CHEBI:15378"/>
        <dbReference type="ChEBI" id="CHEBI:16526"/>
        <dbReference type="ChEBI" id="CHEBI:33019"/>
        <dbReference type="ChEBI" id="CHEBI:37575"/>
        <dbReference type="ChEBI" id="CHEBI:57841"/>
        <dbReference type="ChEBI" id="CHEBI:62899"/>
        <dbReference type="EC" id="2.5.1.3"/>
    </reaction>
</comment>
<sequence length="345" mass="39207">MLRCSLMNIYRMIDANINRVSEGLRVLEDISRFILEDSDMSRSLKEMRHIVRKSFSDSKLITFRDSCNDLGLSILQSSTIDNKEDLLSLVEANFKRVQEGLRSIEESLKVLGHYDKSKIYERLRYESYDLEKKFGLKKDFIDTDIYGITAEEFSLGRTNIQVVEEMIKAGIKIIQYREKEKSKLEKYNECKAIRKLTKDSGVTFIVNDDVDIAIAVEADGIHLGQDDMPIEEVRKIAGNMIIGLSTHNIKQAKTAVEKGADYIGVGPIFNTTTKKNVEKSEGLKYLKWVSENIPIPYVAIGGIKESNIIEVKKYGGKCFAMISEIVSSPNIVKKVESIRKLLKTI</sequence>
<dbReference type="PANTHER" id="PTHR20857">
    <property type="entry name" value="THIAMINE-PHOSPHATE PYROPHOSPHORYLASE"/>
    <property type="match status" value="1"/>
</dbReference>
<dbReference type="InterPro" id="IPR036206">
    <property type="entry name" value="ThiamineP_synth_sf"/>
</dbReference>
<dbReference type="EMBL" id="CP048617">
    <property type="protein sequence ID" value="QIB25943.1"/>
    <property type="molecule type" value="Genomic_DNA"/>
</dbReference>
<dbReference type="UniPathway" id="UPA00060">
    <property type="reaction ID" value="UER00141"/>
</dbReference>
<dbReference type="Proteomes" id="UP000464452">
    <property type="component" value="Chromosome"/>
</dbReference>
<proteinExistence type="inferred from homology"/>
<dbReference type="InterPro" id="IPR013785">
    <property type="entry name" value="Aldolase_TIM"/>
</dbReference>
<protein>
    <recommendedName>
        <fullName evidence="9">Thiamine-phosphate synthase</fullName>
        <shortName evidence="9">TP synthase</shortName>
        <shortName evidence="9">TPS</shortName>
        <ecNumber evidence="9">2.5.1.3</ecNumber>
    </recommendedName>
    <alternativeName>
        <fullName evidence="9">Thiamine-phosphate pyrophosphorylase</fullName>
        <shortName evidence="9">TMP pyrophosphorylase</shortName>
        <shortName evidence="9">TMP-PPase</shortName>
    </alternativeName>
</protein>
<organism evidence="14 15">
    <name type="scientific">Caloranaerobacter azorensis</name>
    <dbReference type="NCBI Taxonomy" id="116090"/>
    <lineage>
        <taxon>Bacteria</taxon>
        <taxon>Bacillati</taxon>
        <taxon>Bacillota</taxon>
        <taxon>Tissierellia</taxon>
        <taxon>Tissierellales</taxon>
        <taxon>Thermohalobacteraceae</taxon>
        <taxon>Caloranaerobacter</taxon>
    </lineage>
</organism>
<keyword evidence="3 9" id="KW-0479">Metal-binding</keyword>
<comment type="similarity">
    <text evidence="9 10">Belongs to the thiamine-phosphate synthase family.</text>
</comment>
<comment type="pathway">
    <text evidence="1 9 11">Cofactor biosynthesis; thiamine diphosphate biosynthesis; thiamine phosphate from 4-amino-2-methyl-5-diphosphomethylpyrimidine and 4-methyl-5-(2-phosphoethyl)-thiazole: step 1/1.</text>
</comment>
<feature type="binding site" evidence="9">
    <location>
        <begin position="175"/>
        <end position="179"/>
    </location>
    <ligand>
        <name>4-amino-2-methyl-5-(diphosphooxymethyl)pyrimidine</name>
        <dbReference type="ChEBI" id="CHEBI:57841"/>
    </ligand>
</feature>
<dbReference type="InterPro" id="IPR022998">
    <property type="entry name" value="ThiamineP_synth_TenI"/>
</dbReference>